<dbReference type="AlphaFoldDB" id="H2Z2H6"/>
<protein>
    <recommendedName>
        <fullName evidence="1">RNA polymerase II elongation factor ELL N-terminal domain-containing protein</fullName>
    </recommendedName>
</protein>
<keyword evidence="3" id="KW-1185">Reference proteome</keyword>
<feature type="domain" description="RNA polymerase II elongation factor ELL N-terminal" evidence="1">
    <location>
        <begin position="7"/>
        <end position="57"/>
    </location>
</feature>
<evidence type="ECO:0000259" key="1">
    <source>
        <dbReference type="Pfam" id="PF10390"/>
    </source>
</evidence>
<dbReference type="HOGENOM" id="CLU_2984119_0_0_1"/>
<proteinExistence type="predicted"/>
<sequence>MAIDLSEGEYALQQNTSNTQLIHLKLTDSALRAVELYQTGQGDRAGKPTILFDGNQGV</sequence>
<dbReference type="InParanoid" id="H2Z2H6"/>
<reference evidence="2" key="2">
    <citation type="submission" date="2025-08" db="UniProtKB">
        <authorList>
            <consortium name="Ensembl"/>
        </authorList>
    </citation>
    <scope>IDENTIFICATION</scope>
</reference>
<reference evidence="3" key="1">
    <citation type="submission" date="2003-08" db="EMBL/GenBank/DDBJ databases">
        <authorList>
            <person name="Birren B."/>
            <person name="Nusbaum C."/>
            <person name="Abebe A."/>
            <person name="Abouelleil A."/>
            <person name="Adekoya E."/>
            <person name="Ait-zahra M."/>
            <person name="Allen N."/>
            <person name="Allen T."/>
            <person name="An P."/>
            <person name="Anderson M."/>
            <person name="Anderson S."/>
            <person name="Arachchi H."/>
            <person name="Armbruster J."/>
            <person name="Bachantsang P."/>
            <person name="Baldwin J."/>
            <person name="Barry A."/>
            <person name="Bayul T."/>
            <person name="Blitshsteyn B."/>
            <person name="Bloom T."/>
            <person name="Blye J."/>
            <person name="Boguslavskiy L."/>
            <person name="Borowsky M."/>
            <person name="Boukhgalter B."/>
            <person name="Brunache A."/>
            <person name="Butler J."/>
            <person name="Calixte N."/>
            <person name="Calvo S."/>
            <person name="Camarata J."/>
            <person name="Campo K."/>
            <person name="Chang J."/>
            <person name="Cheshatsang Y."/>
            <person name="Citroen M."/>
            <person name="Collymore A."/>
            <person name="Considine T."/>
            <person name="Cook A."/>
            <person name="Cooke P."/>
            <person name="Corum B."/>
            <person name="Cuomo C."/>
            <person name="David R."/>
            <person name="Dawoe T."/>
            <person name="Degray S."/>
            <person name="Dodge S."/>
            <person name="Dooley K."/>
            <person name="Dorje P."/>
            <person name="Dorjee K."/>
            <person name="Dorris L."/>
            <person name="Duffey N."/>
            <person name="Dupes A."/>
            <person name="Elkins T."/>
            <person name="Engels R."/>
            <person name="Erickson J."/>
            <person name="Farina A."/>
            <person name="Faro S."/>
            <person name="Ferreira P."/>
            <person name="Fischer H."/>
            <person name="Fitzgerald M."/>
            <person name="Foley K."/>
            <person name="Gage D."/>
            <person name="Galagan J."/>
            <person name="Gearin G."/>
            <person name="Gnerre S."/>
            <person name="Gnirke A."/>
            <person name="Goyette A."/>
            <person name="Graham J."/>
            <person name="Grandbois E."/>
            <person name="Gyaltsen K."/>
            <person name="Hafez N."/>
            <person name="Hagopian D."/>
            <person name="Hagos B."/>
            <person name="Hall J."/>
            <person name="Hatcher B."/>
            <person name="Heller A."/>
            <person name="Higgins H."/>
            <person name="Honan T."/>
            <person name="Horn A."/>
            <person name="Houde N."/>
            <person name="Hughes L."/>
            <person name="Hulme W."/>
            <person name="Husby E."/>
            <person name="Iliev I."/>
            <person name="Jaffe D."/>
            <person name="Jones C."/>
            <person name="Kamal M."/>
            <person name="Kamat A."/>
            <person name="Kamvysselis M."/>
            <person name="Karlsson E."/>
            <person name="Kells C."/>
            <person name="Kieu A."/>
            <person name="Kisner P."/>
            <person name="Kodira C."/>
            <person name="Kulbokas E."/>
            <person name="Labutti K."/>
            <person name="Lama D."/>
            <person name="Landers T."/>
            <person name="Leger J."/>
            <person name="Levine S."/>
            <person name="Lewis D."/>
            <person name="Lewis T."/>
            <person name="Lindblad-toh K."/>
            <person name="Liu X."/>
            <person name="Lokyitsang T."/>
            <person name="Lokyitsang Y."/>
            <person name="Lucien O."/>
            <person name="Lui A."/>
            <person name="Ma L.J."/>
            <person name="Mabbitt R."/>
            <person name="Macdonald J."/>
            <person name="Maclean C."/>
            <person name="Major J."/>
            <person name="Manning J."/>
            <person name="Marabella R."/>
            <person name="Maru K."/>
            <person name="Matthews C."/>
            <person name="Mauceli E."/>
            <person name="Mccarthy M."/>
            <person name="Mcdonough S."/>
            <person name="Mcghee T."/>
            <person name="Meldrim J."/>
            <person name="Meneus L."/>
            <person name="Mesirov J."/>
            <person name="Mihalev A."/>
            <person name="Mihova T."/>
            <person name="Mikkelsen T."/>
            <person name="Mlenga V."/>
            <person name="Moru K."/>
            <person name="Mozes J."/>
            <person name="Mulrain L."/>
            <person name="Munson G."/>
            <person name="Naylor J."/>
            <person name="Newes C."/>
            <person name="Nguyen C."/>
            <person name="Nguyen N."/>
            <person name="Nguyen T."/>
            <person name="Nicol R."/>
            <person name="Nielsen C."/>
            <person name="Nizzari M."/>
            <person name="Norbu C."/>
            <person name="Norbu N."/>
            <person name="O'donnell P."/>
            <person name="Okoawo O."/>
            <person name="O'leary S."/>
            <person name="Omotosho B."/>
            <person name="O'neill K."/>
            <person name="Osman S."/>
            <person name="Parker S."/>
            <person name="Perrin D."/>
            <person name="Phunkhang P."/>
            <person name="Piqani B."/>
            <person name="Purcell S."/>
            <person name="Rachupka T."/>
            <person name="Ramasamy U."/>
            <person name="Rameau R."/>
            <person name="Ray V."/>
            <person name="Raymond C."/>
            <person name="Retta R."/>
            <person name="Richardson S."/>
            <person name="Rise C."/>
            <person name="Rodriguez J."/>
            <person name="Rogers J."/>
            <person name="Rogov P."/>
            <person name="Rutman M."/>
            <person name="Schupbach R."/>
            <person name="Seaman C."/>
            <person name="Settipalli S."/>
            <person name="Sharpe T."/>
            <person name="Sheridan J."/>
            <person name="Sherpa N."/>
            <person name="Shi J."/>
            <person name="Smirnov S."/>
            <person name="Smith C."/>
            <person name="Sougnez C."/>
            <person name="Spencer B."/>
            <person name="Stalker J."/>
            <person name="Stange-thomann N."/>
            <person name="Stavropoulos S."/>
            <person name="Stetson K."/>
            <person name="Stone C."/>
            <person name="Stone S."/>
            <person name="Stubbs M."/>
            <person name="Talamas J."/>
            <person name="Tchuinga P."/>
            <person name="Tenzing P."/>
            <person name="Tesfaye S."/>
            <person name="Theodore J."/>
            <person name="Thoulutsang Y."/>
            <person name="Topham K."/>
            <person name="Towey S."/>
            <person name="Tsamla T."/>
            <person name="Tsomo N."/>
            <person name="Vallee D."/>
            <person name="Vassiliev H."/>
            <person name="Venkataraman V."/>
            <person name="Vinson J."/>
            <person name="Vo A."/>
            <person name="Wade C."/>
            <person name="Wang S."/>
            <person name="Wangchuk T."/>
            <person name="Wangdi T."/>
            <person name="Whittaker C."/>
            <person name="Wilkinson J."/>
            <person name="Wu Y."/>
            <person name="Wyman D."/>
            <person name="Yadav S."/>
            <person name="Yang S."/>
            <person name="Yang X."/>
            <person name="Yeager S."/>
            <person name="Yee E."/>
            <person name="Young G."/>
            <person name="Zainoun J."/>
            <person name="Zembeck L."/>
            <person name="Zimmer A."/>
            <person name="Zody M."/>
            <person name="Lander E."/>
        </authorList>
    </citation>
    <scope>NUCLEOTIDE SEQUENCE [LARGE SCALE GENOMIC DNA]</scope>
</reference>
<dbReference type="Ensembl" id="ENSCSAVT00000011926.1">
    <property type="protein sequence ID" value="ENSCSAVP00000011788.1"/>
    <property type="gene ID" value="ENSCSAVG00000006916.1"/>
</dbReference>
<dbReference type="Proteomes" id="UP000007875">
    <property type="component" value="Unassembled WGS sequence"/>
</dbReference>
<dbReference type="InterPro" id="IPR019464">
    <property type="entry name" value="ELL_N"/>
</dbReference>
<evidence type="ECO:0000313" key="3">
    <source>
        <dbReference type="Proteomes" id="UP000007875"/>
    </source>
</evidence>
<dbReference type="Pfam" id="PF10390">
    <property type="entry name" value="ELL"/>
    <property type="match status" value="1"/>
</dbReference>
<reference evidence="2" key="3">
    <citation type="submission" date="2025-09" db="UniProtKB">
        <authorList>
            <consortium name="Ensembl"/>
        </authorList>
    </citation>
    <scope>IDENTIFICATION</scope>
</reference>
<organism evidence="2 3">
    <name type="scientific">Ciona savignyi</name>
    <name type="common">Pacific transparent sea squirt</name>
    <dbReference type="NCBI Taxonomy" id="51511"/>
    <lineage>
        <taxon>Eukaryota</taxon>
        <taxon>Metazoa</taxon>
        <taxon>Chordata</taxon>
        <taxon>Tunicata</taxon>
        <taxon>Ascidiacea</taxon>
        <taxon>Phlebobranchia</taxon>
        <taxon>Cionidae</taxon>
        <taxon>Ciona</taxon>
    </lineage>
</organism>
<name>H2Z2H6_CIOSA</name>
<accession>H2Z2H6</accession>
<dbReference type="GO" id="GO:0008023">
    <property type="term" value="C:transcription elongation factor complex"/>
    <property type="evidence" value="ECO:0007669"/>
    <property type="project" value="InterPro"/>
</dbReference>
<dbReference type="GO" id="GO:0006368">
    <property type="term" value="P:transcription elongation by RNA polymerase II"/>
    <property type="evidence" value="ECO:0007669"/>
    <property type="project" value="InterPro"/>
</dbReference>
<evidence type="ECO:0000313" key="2">
    <source>
        <dbReference type="Ensembl" id="ENSCSAVP00000011788.1"/>
    </source>
</evidence>